<sequence>MQSVRLLKRHPDNTNLHLHYESKYNGLPVMQEHAPLIREYLQILQRITERSLADHREVFAVRFDLQFPEVEFTPWHWMTNEVISRFVESLEERIQNARKKAAVDNKKAHKTTVRWMWVKEYGDDSSRANPHYHCLLLLNRDAFNALGKFDLERDNLYSRLVSAWASALGVEDWQAMGMVHIPTNACYSITTEGYSGYFYRMSYLCKARSKVYGNGQHACGYSRD</sequence>
<name>A0A7W7P1S1_PSENT</name>
<accession>A0A7W7P1S1</accession>
<evidence type="ECO:0000259" key="2">
    <source>
        <dbReference type="Pfam" id="PF11726"/>
    </source>
</evidence>
<dbReference type="EMBL" id="JACHLI010000009">
    <property type="protein sequence ID" value="MBB4864034.1"/>
    <property type="molecule type" value="Genomic_DNA"/>
</dbReference>
<evidence type="ECO:0000313" key="3">
    <source>
        <dbReference type="EMBL" id="MBB4864034.1"/>
    </source>
</evidence>
<gene>
    <name evidence="3" type="ORF">HNP46_002894</name>
</gene>
<feature type="domain" description="YagK/YfjJ C-terminal" evidence="2">
    <location>
        <begin position="54"/>
        <end position="222"/>
    </location>
</feature>
<dbReference type="Pfam" id="PF11726">
    <property type="entry name" value="YagK_YfjJ_C"/>
    <property type="match status" value="1"/>
</dbReference>
<evidence type="ECO:0000313" key="4">
    <source>
        <dbReference type="Proteomes" id="UP000566995"/>
    </source>
</evidence>
<reference evidence="3 4" key="1">
    <citation type="submission" date="2020-08" db="EMBL/GenBank/DDBJ databases">
        <title>Functional genomics of gut bacteria from endangered species of beetles.</title>
        <authorList>
            <person name="Carlos-Shanley C."/>
        </authorList>
    </citation>
    <scope>NUCLEOTIDE SEQUENCE [LARGE SCALE GENOMIC DNA]</scope>
    <source>
        <strain evidence="3 4">S00179</strain>
    </source>
</reference>
<dbReference type="AlphaFoldDB" id="A0A7W7P1S1"/>
<keyword evidence="1" id="KW-0175">Coiled coil</keyword>
<organism evidence="3 4">
    <name type="scientific">Pseudomonas nitroreducens</name>
    <dbReference type="NCBI Taxonomy" id="46680"/>
    <lineage>
        <taxon>Bacteria</taxon>
        <taxon>Pseudomonadati</taxon>
        <taxon>Pseudomonadota</taxon>
        <taxon>Gammaproteobacteria</taxon>
        <taxon>Pseudomonadales</taxon>
        <taxon>Pseudomonadaceae</taxon>
        <taxon>Pseudomonas</taxon>
    </lineage>
</organism>
<feature type="coiled-coil region" evidence="1">
    <location>
        <begin position="80"/>
        <end position="107"/>
    </location>
</feature>
<dbReference type="RefSeq" id="WP_184589932.1">
    <property type="nucleotide sequence ID" value="NZ_JACHLI010000009.1"/>
</dbReference>
<dbReference type="Proteomes" id="UP000566995">
    <property type="component" value="Unassembled WGS sequence"/>
</dbReference>
<evidence type="ECO:0000256" key="1">
    <source>
        <dbReference type="SAM" id="Coils"/>
    </source>
</evidence>
<proteinExistence type="predicted"/>
<protein>
    <recommendedName>
        <fullName evidence="2">YagK/YfjJ C-terminal domain-containing protein</fullName>
    </recommendedName>
</protein>
<comment type="caution">
    <text evidence="3">The sequence shown here is derived from an EMBL/GenBank/DDBJ whole genome shotgun (WGS) entry which is preliminary data.</text>
</comment>
<dbReference type="InterPro" id="IPR057271">
    <property type="entry name" value="YagK_YfjJ_C"/>
</dbReference>